<reference evidence="3" key="2">
    <citation type="submission" date="2023-05" db="EMBL/GenBank/DDBJ databases">
        <authorList>
            <consortium name="Lawrence Berkeley National Laboratory"/>
            <person name="Steindorff A."/>
            <person name="Hensen N."/>
            <person name="Bonometti L."/>
            <person name="Westerberg I."/>
            <person name="Brannstrom I.O."/>
            <person name="Guillou S."/>
            <person name="Cros-Aarteil S."/>
            <person name="Calhoun S."/>
            <person name="Haridas S."/>
            <person name="Kuo A."/>
            <person name="Mondo S."/>
            <person name="Pangilinan J."/>
            <person name="Riley R."/>
            <person name="Labutti K."/>
            <person name="Andreopoulos B."/>
            <person name="Lipzen A."/>
            <person name="Chen C."/>
            <person name="Yanf M."/>
            <person name="Daum C."/>
            <person name="Ng V."/>
            <person name="Clum A."/>
            <person name="Ohm R."/>
            <person name="Martin F."/>
            <person name="Silar P."/>
            <person name="Natvig D."/>
            <person name="Lalanne C."/>
            <person name="Gautier V."/>
            <person name="Ament-Velasquez S.L."/>
            <person name="Kruys A."/>
            <person name="Hutchinson M.I."/>
            <person name="Powell A.J."/>
            <person name="Barry K."/>
            <person name="Miller A.N."/>
            <person name="Grigoriev I.V."/>
            <person name="Debuchy R."/>
            <person name="Gladieux P."/>
            <person name="Thoren M.H."/>
            <person name="Johannesson H."/>
        </authorList>
    </citation>
    <scope>NUCLEOTIDE SEQUENCE</scope>
    <source>
        <strain evidence="3">CBS 508.74</strain>
    </source>
</reference>
<keyword evidence="2" id="KW-0472">Membrane</keyword>
<feature type="compositionally biased region" description="Gly residues" evidence="1">
    <location>
        <begin position="102"/>
        <end position="113"/>
    </location>
</feature>
<feature type="transmembrane region" description="Helical" evidence="2">
    <location>
        <begin position="36"/>
        <end position="58"/>
    </location>
</feature>
<protein>
    <submittedName>
        <fullName evidence="3">Uncharacterized protein</fullName>
    </submittedName>
</protein>
<keyword evidence="2" id="KW-1133">Transmembrane helix</keyword>
<reference evidence="3" key="1">
    <citation type="journal article" date="2023" name="Mol. Phylogenet. Evol.">
        <title>Genome-scale phylogeny and comparative genomics of the fungal order Sordariales.</title>
        <authorList>
            <person name="Hensen N."/>
            <person name="Bonometti L."/>
            <person name="Westerberg I."/>
            <person name="Brannstrom I.O."/>
            <person name="Guillou S."/>
            <person name="Cros-Aarteil S."/>
            <person name="Calhoun S."/>
            <person name="Haridas S."/>
            <person name="Kuo A."/>
            <person name="Mondo S."/>
            <person name="Pangilinan J."/>
            <person name="Riley R."/>
            <person name="LaButti K."/>
            <person name="Andreopoulos B."/>
            <person name="Lipzen A."/>
            <person name="Chen C."/>
            <person name="Yan M."/>
            <person name="Daum C."/>
            <person name="Ng V."/>
            <person name="Clum A."/>
            <person name="Steindorff A."/>
            <person name="Ohm R.A."/>
            <person name="Martin F."/>
            <person name="Silar P."/>
            <person name="Natvig D.O."/>
            <person name="Lalanne C."/>
            <person name="Gautier V."/>
            <person name="Ament-Velasquez S.L."/>
            <person name="Kruys A."/>
            <person name="Hutchinson M.I."/>
            <person name="Powell A.J."/>
            <person name="Barry K."/>
            <person name="Miller A.N."/>
            <person name="Grigoriev I.V."/>
            <person name="Debuchy R."/>
            <person name="Gladieux P."/>
            <person name="Hiltunen Thoren M."/>
            <person name="Johannesson H."/>
        </authorList>
    </citation>
    <scope>NUCLEOTIDE SEQUENCE</scope>
    <source>
        <strain evidence="3">CBS 508.74</strain>
    </source>
</reference>
<dbReference type="AlphaFoldDB" id="A0AAN6QIC1"/>
<evidence type="ECO:0000313" key="3">
    <source>
        <dbReference type="EMBL" id="KAK4110553.1"/>
    </source>
</evidence>
<keyword evidence="2" id="KW-0812">Transmembrane</keyword>
<dbReference type="Proteomes" id="UP001302812">
    <property type="component" value="Unassembled WGS sequence"/>
</dbReference>
<proteinExistence type="predicted"/>
<evidence type="ECO:0000256" key="2">
    <source>
        <dbReference type="SAM" id="Phobius"/>
    </source>
</evidence>
<sequence length="191" mass="20989">MAAPPVPVSANQGDAGARRGPPEPSLPYRASHRIDYTSRALVMTPLIFISFLLSLALVDLRNSVARARYHAYHHPAQRSLPGWLHRLVYRYRPYRYSVVQGKGQGQDVGGGEGSSPFQSPSPGLAGKGEDGEDYYHSKQRKLMKMEVAEAFEIRVWVLGVLGLVGLGGVWIVWRVGVWVVGVVVSLLGWSP</sequence>
<gene>
    <name evidence="3" type="ORF">N656DRAFT_846950</name>
</gene>
<comment type="caution">
    <text evidence="3">The sequence shown here is derived from an EMBL/GenBank/DDBJ whole genome shotgun (WGS) entry which is preliminary data.</text>
</comment>
<name>A0AAN6QIC1_9PEZI</name>
<evidence type="ECO:0000313" key="4">
    <source>
        <dbReference type="Proteomes" id="UP001302812"/>
    </source>
</evidence>
<dbReference type="EMBL" id="MU853350">
    <property type="protein sequence ID" value="KAK4110553.1"/>
    <property type="molecule type" value="Genomic_DNA"/>
</dbReference>
<evidence type="ECO:0000256" key="1">
    <source>
        <dbReference type="SAM" id="MobiDB-lite"/>
    </source>
</evidence>
<organism evidence="3 4">
    <name type="scientific">Canariomyces notabilis</name>
    <dbReference type="NCBI Taxonomy" id="2074819"/>
    <lineage>
        <taxon>Eukaryota</taxon>
        <taxon>Fungi</taxon>
        <taxon>Dikarya</taxon>
        <taxon>Ascomycota</taxon>
        <taxon>Pezizomycotina</taxon>
        <taxon>Sordariomycetes</taxon>
        <taxon>Sordariomycetidae</taxon>
        <taxon>Sordariales</taxon>
        <taxon>Chaetomiaceae</taxon>
        <taxon>Canariomyces</taxon>
    </lineage>
</organism>
<dbReference type="RefSeq" id="XP_064668123.1">
    <property type="nucleotide sequence ID" value="XM_064819249.1"/>
</dbReference>
<keyword evidence="4" id="KW-1185">Reference proteome</keyword>
<feature type="region of interest" description="Disordered" evidence="1">
    <location>
        <begin position="102"/>
        <end position="132"/>
    </location>
</feature>
<dbReference type="GeneID" id="89943375"/>
<accession>A0AAN6QIC1</accession>
<feature type="region of interest" description="Disordered" evidence="1">
    <location>
        <begin position="1"/>
        <end position="29"/>
    </location>
</feature>